<dbReference type="PANTHER" id="PTHR23235:SF60">
    <property type="entry name" value="STRIPE, ISOFORM D"/>
    <property type="match status" value="1"/>
</dbReference>
<sequence>MGGGIADIEPESDGEKPPEGSFAAVTPGRVGLKKCESFSDSGCESPGNCKDGCDSSPQSNSSCDNKKFVCPVQGCGRIFCSSSNLGRHVKAHSGLKPFACCKCSKRFGRAFTLARHEITHTGQKPYHCEICNKGFNTSGNLCRHRHIHEKEKNQGVPPVRRAKKRKSVNGIDDPSKMARSENDSDSDNTDMLDAIKGEDASMVDVLVNNLYNQVGESSEFDMEPAPLSGPSDAGMETDTDNLTDVFSDFEMDAEARQNASANSTVATPSVPLSNPAQVAYSACLQMETALKCGGVKDLYILAQQATQAAEMEMQDACLKYDDAGRRFGALCQVAAPNVCSAMCRCLVFLESEKNSATRLVQRSRRLFEQTCAAPANPKDESDRKHKLLLEVVCASQDAASCLINASEAKLSELMVQQASAQEAASMMMGQPHPSTSNIDMVL</sequence>
<dbReference type="EMBL" id="JH767132">
    <property type="protein sequence ID" value="EQC42759.1"/>
    <property type="molecule type" value="Genomic_DNA"/>
</dbReference>
<organism evidence="7 8">
    <name type="scientific">Saprolegnia diclina (strain VS20)</name>
    <dbReference type="NCBI Taxonomy" id="1156394"/>
    <lineage>
        <taxon>Eukaryota</taxon>
        <taxon>Sar</taxon>
        <taxon>Stramenopiles</taxon>
        <taxon>Oomycota</taxon>
        <taxon>Saprolegniomycetes</taxon>
        <taxon>Saprolegniales</taxon>
        <taxon>Saprolegniaceae</taxon>
        <taxon>Saprolegnia</taxon>
    </lineage>
</organism>
<dbReference type="VEuPathDB" id="FungiDB:SDRG_00482"/>
<dbReference type="PROSITE" id="PS00028">
    <property type="entry name" value="ZINC_FINGER_C2H2_1"/>
    <property type="match status" value="3"/>
</dbReference>
<dbReference type="GeneID" id="19941209"/>
<evidence type="ECO:0000256" key="5">
    <source>
        <dbReference type="SAM" id="MobiDB-lite"/>
    </source>
</evidence>
<accession>T0QWZ3</accession>
<dbReference type="SMART" id="SM00355">
    <property type="entry name" value="ZnF_C2H2"/>
    <property type="match status" value="3"/>
</dbReference>
<dbReference type="InterPro" id="IPR036236">
    <property type="entry name" value="Znf_C2H2_sf"/>
</dbReference>
<evidence type="ECO:0000313" key="7">
    <source>
        <dbReference type="EMBL" id="EQC42759.1"/>
    </source>
</evidence>
<evidence type="ECO:0000313" key="8">
    <source>
        <dbReference type="Proteomes" id="UP000030762"/>
    </source>
</evidence>
<dbReference type="PROSITE" id="PS50157">
    <property type="entry name" value="ZINC_FINGER_C2H2_2"/>
    <property type="match status" value="3"/>
</dbReference>
<gene>
    <name evidence="7" type="ORF">SDRG_00482</name>
</gene>
<keyword evidence="3" id="KW-0862">Zinc</keyword>
<proteinExistence type="predicted"/>
<keyword evidence="2 4" id="KW-0863">Zinc-finger</keyword>
<evidence type="ECO:0000259" key="6">
    <source>
        <dbReference type="PROSITE" id="PS50157"/>
    </source>
</evidence>
<feature type="region of interest" description="Disordered" evidence="5">
    <location>
        <begin position="1"/>
        <end position="25"/>
    </location>
</feature>
<dbReference type="InterPro" id="IPR013087">
    <property type="entry name" value="Znf_C2H2_type"/>
</dbReference>
<evidence type="ECO:0000256" key="4">
    <source>
        <dbReference type="PROSITE-ProRule" id="PRU00042"/>
    </source>
</evidence>
<dbReference type="OMA" id="RHIHEKE"/>
<dbReference type="RefSeq" id="XP_008604182.1">
    <property type="nucleotide sequence ID" value="XM_008605960.1"/>
</dbReference>
<feature type="compositionally biased region" description="Basic and acidic residues" evidence="5">
    <location>
        <begin position="173"/>
        <end position="182"/>
    </location>
</feature>
<feature type="domain" description="C2H2-type" evidence="6">
    <location>
        <begin position="98"/>
        <end position="125"/>
    </location>
</feature>
<dbReference type="eggNOG" id="KOG1721">
    <property type="taxonomic scope" value="Eukaryota"/>
</dbReference>
<dbReference type="STRING" id="1156394.T0QWZ3"/>
<evidence type="ECO:0000256" key="3">
    <source>
        <dbReference type="ARBA" id="ARBA00022833"/>
    </source>
</evidence>
<dbReference type="Proteomes" id="UP000030762">
    <property type="component" value="Unassembled WGS sequence"/>
</dbReference>
<dbReference type="OrthoDB" id="654211at2759"/>
<dbReference type="GO" id="GO:0000978">
    <property type="term" value="F:RNA polymerase II cis-regulatory region sequence-specific DNA binding"/>
    <property type="evidence" value="ECO:0007669"/>
    <property type="project" value="TreeGrafter"/>
</dbReference>
<feature type="domain" description="C2H2-type" evidence="6">
    <location>
        <begin position="68"/>
        <end position="97"/>
    </location>
</feature>
<feature type="region of interest" description="Disordered" evidence="5">
    <location>
        <begin position="148"/>
        <end position="192"/>
    </location>
</feature>
<protein>
    <recommendedName>
        <fullName evidence="6">C2H2-type domain-containing protein</fullName>
    </recommendedName>
</protein>
<feature type="domain" description="C2H2-type" evidence="6">
    <location>
        <begin position="126"/>
        <end position="153"/>
    </location>
</feature>
<dbReference type="GO" id="GO:0000981">
    <property type="term" value="F:DNA-binding transcription factor activity, RNA polymerase II-specific"/>
    <property type="evidence" value="ECO:0007669"/>
    <property type="project" value="TreeGrafter"/>
</dbReference>
<name>T0QWZ3_SAPDV</name>
<keyword evidence="8" id="KW-1185">Reference proteome</keyword>
<reference evidence="7 8" key="1">
    <citation type="submission" date="2012-04" db="EMBL/GenBank/DDBJ databases">
        <title>The Genome Sequence of Saprolegnia declina VS20.</title>
        <authorList>
            <consortium name="The Broad Institute Genome Sequencing Platform"/>
            <person name="Russ C."/>
            <person name="Nusbaum C."/>
            <person name="Tyler B."/>
            <person name="van West P."/>
            <person name="Dieguez-Uribeondo J."/>
            <person name="de Bruijn I."/>
            <person name="Tripathy S."/>
            <person name="Jiang R."/>
            <person name="Young S.K."/>
            <person name="Zeng Q."/>
            <person name="Gargeya S."/>
            <person name="Fitzgerald M."/>
            <person name="Haas B."/>
            <person name="Abouelleil A."/>
            <person name="Alvarado L."/>
            <person name="Arachchi H.M."/>
            <person name="Berlin A."/>
            <person name="Chapman S.B."/>
            <person name="Goldberg J."/>
            <person name="Griggs A."/>
            <person name="Gujja S."/>
            <person name="Hansen M."/>
            <person name="Howarth C."/>
            <person name="Imamovic A."/>
            <person name="Larimer J."/>
            <person name="McCowen C."/>
            <person name="Montmayeur A."/>
            <person name="Murphy C."/>
            <person name="Neiman D."/>
            <person name="Pearson M."/>
            <person name="Priest M."/>
            <person name="Roberts A."/>
            <person name="Saif S."/>
            <person name="Shea T."/>
            <person name="Sisk P."/>
            <person name="Sykes S."/>
            <person name="Wortman J."/>
            <person name="Nusbaum C."/>
            <person name="Birren B."/>
        </authorList>
    </citation>
    <scope>NUCLEOTIDE SEQUENCE [LARGE SCALE GENOMIC DNA]</scope>
    <source>
        <strain evidence="7 8">VS20</strain>
    </source>
</reference>
<dbReference type="SUPFAM" id="SSF57667">
    <property type="entry name" value="beta-beta-alpha zinc fingers"/>
    <property type="match status" value="2"/>
</dbReference>
<dbReference type="Gene3D" id="3.30.160.60">
    <property type="entry name" value="Classic Zinc Finger"/>
    <property type="match status" value="3"/>
</dbReference>
<dbReference type="InParanoid" id="T0QWZ3"/>
<dbReference type="PANTHER" id="PTHR23235">
    <property type="entry name" value="KRUEPPEL-LIKE TRANSCRIPTION FACTOR"/>
    <property type="match status" value="1"/>
</dbReference>
<evidence type="ECO:0000256" key="2">
    <source>
        <dbReference type="ARBA" id="ARBA00022771"/>
    </source>
</evidence>
<dbReference type="Pfam" id="PF00096">
    <property type="entry name" value="zf-C2H2"/>
    <property type="match status" value="2"/>
</dbReference>
<dbReference type="AlphaFoldDB" id="T0QWZ3"/>
<evidence type="ECO:0000256" key="1">
    <source>
        <dbReference type="ARBA" id="ARBA00022723"/>
    </source>
</evidence>
<dbReference type="FunFam" id="3.30.160.60:FF:000515">
    <property type="entry name" value="early growth response protein 4"/>
    <property type="match status" value="1"/>
</dbReference>
<dbReference type="GO" id="GO:0008270">
    <property type="term" value="F:zinc ion binding"/>
    <property type="evidence" value="ECO:0007669"/>
    <property type="project" value="UniProtKB-KW"/>
</dbReference>
<keyword evidence="1" id="KW-0479">Metal-binding</keyword>